<evidence type="ECO:0000256" key="2">
    <source>
        <dbReference type="ARBA" id="ARBA00022553"/>
    </source>
</evidence>
<dbReference type="STRING" id="312017.Q22CU9"/>
<dbReference type="Gene3D" id="1.25.10.10">
    <property type="entry name" value="Leucine-rich Repeat Variant"/>
    <property type="match status" value="1"/>
</dbReference>
<evidence type="ECO:0000256" key="1">
    <source>
        <dbReference type="ARBA" id="ARBA00004123"/>
    </source>
</evidence>
<organism evidence="8 9">
    <name type="scientific">Tetrahymena thermophila (strain SB210)</name>
    <dbReference type="NCBI Taxonomy" id="312017"/>
    <lineage>
        <taxon>Eukaryota</taxon>
        <taxon>Sar</taxon>
        <taxon>Alveolata</taxon>
        <taxon>Ciliophora</taxon>
        <taxon>Intramacronucleata</taxon>
        <taxon>Oligohymenophorea</taxon>
        <taxon>Hymenostomatida</taxon>
        <taxon>Tetrahymenina</taxon>
        <taxon>Tetrahymenidae</taxon>
        <taxon>Tetrahymena</taxon>
    </lineage>
</organism>
<evidence type="ECO:0000256" key="6">
    <source>
        <dbReference type="SAM" id="MobiDB-lite"/>
    </source>
</evidence>
<protein>
    <submittedName>
        <fullName evidence="8">Oxidoreductase, short chain dehydrogenase/reductase family protein</fullName>
    </submittedName>
</protein>
<dbReference type="GO" id="GO:0005681">
    <property type="term" value="C:spliceosomal complex"/>
    <property type="evidence" value="ECO:0007669"/>
    <property type="project" value="TreeGrafter"/>
</dbReference>
<keyword evidence="9" id="KW-1185">Reference proteome</keyword>
<dbReference type="eggNOG" id="KOG2734">
    <property type="taxonomic scope" value="Eukaryota"/>
</dbReference>
<feature type="domain" description="Beta-catenin-like protein 1 N-terminal" evidence="7">
    <location>
        <begin position="42"/>
        <end position="147"/>
    </location>
</feature>
<dbReference type="InParanoid" id="Q22CU9"/>
<comment type="subcellular location">
    <subcellularLocation>
        <location evidence="1">Nucleus</location>
    </subcellularLocation>
</comment>
<dbReference type="EMBL" id="GG662478">
    <property type="protein sequence ID" value="EAR83089.2"/>
    <property type="molecule type" value="Genomic_DNA"/>
</dbReference>
<keyword evidence="4" id="KW-0175">Coiled coil</keyword>
<dbReference type="InterPro" id="IPR016024">
    <property type="entry name" value="ARM-type_fold"/>
</dbReference>
<dbReference type="PANTHER" id="PTHR14978:SF0">
    <property type="entry name" value="BETA-CATENIN-LIKE PROTEIN 1"/>
    <property type="match status" value="1"/>
</dbReference>
<evidence type="ECO:0000313" key="8">
    <source>
        <dbReference type="EMBL" id="EAR83089.2"/>
    </source>
</evidence>
<evidence type="ECO:0000256" key="3">
    <source>
        <dbReference type="ARBA" id="ARBA00022737"/>
    </source>
</evidence>
<dbReference type="OrthoDB" id="1898821at2759"/>
<proteinExistence type="predicted"/>
<evidence type="ECO:0000313" key="9">
    <source>
        <dbReference type="Proteomes" id="UP000009168"/>
    </source>
</evidence>
<dbReference type="PANTHER" id="PTHR14978">
    <property type="entry name" value="BETA-CATENIN-LIKE PROTEIN 1 NUCLEAR ASSOCIATED PROTEIN"/>
    <property type="match status" value="1"/>
</dbReference>
<evidence type="ECO:0000256" key="4">
    <source>
        <dbReference type="ARBA" id="ARBA00023054"/>
    </source>
</evidence>
<evidence type="ECO:0000256" key="5">
    <source>
        <dbReference type="ARBA" id="ARBA00023242"/>
    </source>
</evidence>
<dbReference type="InterPro" id="IPR013180">
    <property type="entry name" value="CTNNBL1_N"/>
</dbReference>
<dbReference type="AlphaFoldDB" id="Q22CU9"/>
<dbReference type="SUPFAM" id="SSF48371">
    <property type="entry name" value="ARM repeat"/>
    <property type="match status" value="1"/>
</dbReference>
<dbReference type="InterPro" id="IPR011989">
    <property type="entry name" value="ARM-like"/>
</dbReference>
<dbReference type="eggNOG" id="KOG1201">
    <property type="taxonomic scope" value="Eukaryota"/>
</dbReference>
<feature type="compositionally biased region" description="Low complexity" evidence="6">
    <location>
        <begin position="11"/>
        <end position="21"/>
    </location>
</feature>
<dbReference type="KEGG" id="tet:TTHERM_01015920"/>
<dbReference type="Proteomes" id="UP000009168">
    <property type="component" value="Unassembled WGS sequence"/>
</dbReference>
<sequence length="542" mass="63756">MSYDPYEKQPYKQQKMMQMSSDKYEEDDDENYDQNDVNLEDLDAEQLEALINQQAQNQEAAFDEEVLTKIINQLAVRKTKNEELRSQFANKPEKFQDSEIDLDEIIQKFNSLSAYPELLPKFTESSAVVNLLQLLYHENTDIVVDVINFFHEVITMELEKKFYDNLLKLYFKIVKNKFFESIVANLQRLDEKVQDEYDAVHKLLGIIESLLEVNPEYSGQLCSETQFLKWVLKRISPEFQLVTKVIDDNKLYLTEILPIILSDEENQIRFQKLKGIESLLQYLQSYEKKDPTCEEEKETFLNVVDCLCLFLVQRNYQEVFRNSDGIQLMIKLITAKNYSSKSALRILSYALVNNEQNCLKFVDLQGLKFAFPILMKKGIKAKKPEDAQKIEEQITSIIKNIIKETTAIQQDRVINKFREDIIKVDRLFELHEQYQKVMKLIEYKMQDPAYLKTLEEFEAQNVEETIYRQKLDEGLSILENVDFIIAFLNQCKDELVSAKVKKNIKVHQLRDEILGVLVQNKQHFDPSAKKDNEFIQKLIDTL</sequence>
<feature type="compositionally biased region" description="Acidic residues" evidence="6">
    <location>
        <begin position="24"/>
        <end position="34"/>
    </location>
</feature>
<gene>
    <name evidence="8" type="ORF">TTHERM_01015920</name>
</gene>
<keyword evidence="2" id="KW-0597">Phosphoprotein</keyword>
<evidence type="ECO:0000259" key="7">
    <source>
        <dbReference type="SMART" id="SM01156"/>
    </source>
</evidence>
<feature type="region of interest" description="Disordered" evidence="6">
    <location>
        <begin position="1"/>
        <end position="34"/>
    </location>
</feature>
<dbReference type="FunFam" id="1.25.10.10:FF:001136">
    <property type="entry name" value="Beta-catenin-like protein 1"/>
    <property type="match status" value="1"/>
</dbReference>
<reference evidence="9" key="1">
    <citation type="journal article" date="2006" name="PLoS Biol.">
        <title>Macronuclear genome sequence of the ciliate Tetrahymena thermophila, a model eukaryote.</title>
        <authorList>
            <person name="Eisen J.A."/>
            <person name="Coyne R.S."/>
            <person name="Wu M."/>
            <person name="Wu D."/>
            <person name="Thiagarajan M."/>
            <person name="Wortman J.R."/>
            <person name="Badger J.H."/>
            <person name="Ren Q."/>
            <person name="Amedeo P."/>
            <person name="Jones K.M."/>
            <person name="Tallon L.J."/>
            <person name="Delcher A.L."/>
            <person name="Salzberg S.L."/>
            <person name="Silva J.C."/>
            <person name="Haas B.J."/>
            <person name="Majoros W.H."/>
            <person name="Farzad M."/>
            <person name="Carlton J.M."/>
            <person name="Smith R.K. Jr."/>
            <person name="Garg J."/>
            <person name="Pearlman R.E."/>
            <person name="Karrer K.M."/>
            <person name="Sun L."/>
            <person name="Manning G."/>
            <person name="Elde N.C."/>
            <person name="Turkewitz A.P."/>
            <person name="Asai D.J."/>
            <person name="Wilkes D.E."/>
            <person name="Wang Y."/>
            <person name="Cai H."/>
            <person name="Collins K."/>
            <person name="Stewart B.A."/>
            <person name="Lee S.R."/>
            <person name="Wilamowska K."/>
            <person name="Weinberg Z."/>
            <person name="Ruzzo W.L."/>
            <person name="Wloga D."/>
            <person name="Gaertig J."/>
            <person name="Frankel J."/>
            <person name="Tsao C.-C."/>
            <person name="Gorovsky M.A."/>
            <person name="Keeling P.J."/>
            <person name="Waller R.F."/>
            <person name="Patron N.J."/>
            <person name="Cherry J.M."/>
            <person name="Stover N.A."/>
            <person name="Krieger C.J."/>
            <person name="del Toro C."/>
            <person name="Ryder H.F."/>
            <person name="Williamson S.C."/>
            <person name="Barbeau R.A."/>
            <person name="Hamilton E.P."/>
            <person name="Orias E."/>
        </authorList>
    </citation>
    <scope>NUCLEOTIDE SEQUENCE [LARGE SCALE GENOMIC DNA]</scope>
    <source>
        <strain evidence="9">SB210</strain>
    </source>
</reference>
<dbReference type="Pfam" id="PF08216">
    <property type="entry name" value="CTNNBL"/>
    <property type="match status" value="1"/>
</dbReference>
<dbReference type="FunCoup" id="Q22CU9">
    <property type="interactions" value="625"/>
</dbReference>
<feature type="compositionally biased region" description="Basic and acidic residues" evidence="6">
    <location>
        <begin position="1"/>
        <end position="10"/>
    </location>
</feature>
<dbReference type="RefSeq" id="XP_001030752.2">
    <property type="nucleotide sequence ID" value="XM_001030752.3"/>
</dbReference>
<dbReference type="GO" id="GO:0010467">
    <property type="term" value="P:gene expression"/>
    <property type="evidence" value="ECO:0007669"/>
    <property type="project" value="UniProtKB-ARBA"/>
</dbReference>
<keyword evidence="5" id="KW-0539">Nucleus</keyword>
<dbReference type="InterPro" id="IPR039678">
    <property type="entry name" value="CTNNBL1"/>
</dbReference>
<name>Q22CU9_TETTS</name>
<accession>Q22CU9</accession>
<dbReference type="GeneID" id="7835582"/>
<dbReference type="HOGENOM" id="CLU_337879_0_0_1"/>
<dbReference type="SMART" id="SM01156">
    <property type="entry name" value="DUF1716"/>
    <property type="match status" value="1"/>
</dbReference>
<keyword evidence="3" id="KW-0677">Repeat</keyword>